<evidence type="ECO:0008006" key="3">
    <source>
        <dbReference type="Google" id="ProtNLM"/>
    </source>
</evidence>
<proteinExistence type="predicted"/>
<organism evidence="1 2">
    <name type="scientific">Cylicocyclus nassatus</name>
    <name type="common">Nematode worm</name>
    <dbReference type="NCBI Taxonomy" id="53992"/>
    <lineage>
        <taxon>Eukaryota</taxon>
        <taxon>Metazoa</taxon>
        <taxon>Ecdysozoa</taxon>
        <taxon>Nematoda</taxon>
        <taxon>Chromadorea</taxon>
        <taxon>Rhabditida</taxon>
        <taxon>Rhabditina</taxon>
        <taxon>Rhabditomorpha</taxon>
        <taxon>Strongyloidea</taxon>
        <taxon>Strongylidae</taxon>
        <taxon>Cylicocyclus</taxon>
    </lineage>
</organism>
<evidence type="ECO:0000313" key="2">
    <source>
        <dbReference type="Proteomes" id="UP001176961"/>
    </source>
</evidence>
<name>A0AA36GNW5_CYLNA</name>
<evidence type="ECO:0000313" key="1">
    <source>
        <dbReference type="EMBL" id="CAJ0595607.1"/>
    </source>
</evidence>
<gene>
    <name evidence="1" type="ORF">CYNAS_LOCUS7590</name>
</gene>
<comment type="caution">
    <text evidence="1">The sequence shown here is derived from an EMBL/GenBank/DDBJ whole genome shotgun (WGS) entry which is preliminary data.</text>
</comment>
<reference evidence="1" key="1">
    <citation type="submission" date="2023-07" db="EMBL/GenBank/DDBJ databases">
        <authorList>
            <consortium name="CYATHOMIX"/>
        </authorList>
    </citation>
    <scope>NUCLEOTIDE SEQUENCE</scope>
    <source>
        <strain evidence="1">N/A</strain>
    </source>
</reference>
<dbReference type="SUPFAM" id="SSF82199">
    <property type="entry name" value="SET domain"/>
    <property type="match status" value="1"/>
</dbReference>
<accession>A0AA36GNW5</accession>
<dbReference type="AlphaFoldDB" id="A0AA36GNW5"/>
<protein>
    <recommendedName>
        <fullName evidence="3">SET domain-containing protein</fullName>
    </recommendedName>
</protein>
<dbReference type="EMBL" id="CATQJL010000112">
    <property type="protein sequence ID" value="CAJ0595607.1"/>
    <property type="molecule type" value="Genomic_DNA"/>
</dbReference>
<dbReference type="Proteomes" id="UP001176961">
    <property type="component" value="Unassembled WGS sequence"/>
</dbReference>
<dbReference type="Gene3D" id="2.170.270.10">
    <property type="entry name" value="SET domain"/>
    <property type="match status" value="1"/>
</dbReference>
<dbReference type="InterPro" id="IPR046341">
    <property type="entry name" value="SET_dom_sf"/>
</dbReference>
<sequence>MGVKGSDCNYIVLAHCDSYKATVTLGRLINQSIEHANLNMKCMYLGKCRVRWAHCLIASRDIQAGEQLLWNYAVRERDPSKPNSPKNFPCICHKARAVGLLLESTPVADPGVAFARSRRTVFTNRDVFPDPAMFLVKVASPLAQLLQIATEAAFKRMESVVLILYQKQNDPQPLVILLGARHLEESGHRYGCCVAVVGDEIYAVERQAEARADEMPLHLKLLSAGPLTRHFPLPTIEPWNTIRCKPKLTHQQIIASQDG</sequence>
<keyword evidence="2" id="KW-1185">Reference proteome</keyword>